<comment type="similarity">
    <text evidence="2 7">Belongs to the MIP/aquaporin (TC 1.A.8) family.</text>
</comment>
<dbReference type="PANTHER" id="PTHR43829:SF9">
    <property type="entry name" value="AQUAPORIN-9"/>
    <property type="match status" value="1"/>
</dbReference>
<keyword evidence="3 7" id="KW-0813">Transport</keyword>
<dbReference type="NCBIfam" id="TIGR00861">
    <property type="entry name" value="MIP"/>
    <property type="match status" value="1"/>
</dbReference>
<evidence type="ECO:0000256" key="2">
    <source>
        <dbReference type="ARBA" id="ARBA00006175"/>
    </source>
</evidence>
<dbReference type="PANTHER" id="PTHR43829">
    <property type="entry name" value="AQUAPORIN OR AQUAGLYCEROPORIN RELATED"/>
    <property type="match status" value="1"/>
</dbReference>
<evidence type="ECO:0000256" key="7">
    <source>
        <dbReference type="RuleBase" id="RU000477"/>
    </source>
</evidence>
<name>A0A5C6C280_9BACT</name>
<feature type="transmembrane region" description="Helical" evidence="8">
    <location>
        <begin position="39"/>
        <end position="63"/>
    </location>
</feature>
<dbReference type="RefSeq" id="WP_146596930.1">
    <property type="nucleotide sequence ID" value="NZ_SJPT01000010.1"/>
</dbReference>
<organism evidence="9 10">
    <name type="scientific">Novipirellula galeiformis</name>
    <dbReference type="NCBI Taxonomy" id="2528004"/>
    <lineage>
        <taxon>Bacteria</taxon>
        <taxon>Pseudomonadati</taxon>
        <taxon>Planctomycetota</taxon>
        <taxon>Planctomycetia</taxon>
        <taxon>Pirellulales</taxon>
        <taxon>Pirellulaceae</taxon>
        <taxon>Novipirellula</taxon>
    </lineage>
</organism>
<evidence type="ECO:0000256" key="4">
    <source>
        <dbReference type="ARBA" id="ARBA00022692"/>
    </source>
</evidence>
<dbReference type="GO" id="GO:0005886">
    <property type="term" value="C:plasma membrane"/>
    <property type="evidence" value="ECO:0007669"/>
    <property type="project" value="TreeGrafter"/>
</dbReference>
<dbReference type="EMBL" id="SJPT01000010">
    <property type="protein sequence ID" value="TWU17751.1"/>
    <property type="molecule type" value="Genomic_DNA"/>
</dbReference>
<proteinExistence type="inferred from homology"/>
<keyword evidence="4 7" id="KW-0812">Transmembrane</keyword>
<dbReference type="PROSITE" id="PS00221">
    <property type="entry name" value="MIP"/>
    <property type="match status" value="1"/>
</dbReference>
<accession>A0A5C6C280</accession>
<sequence length="250" mass="26203">MSPFVAEFIGTMMLILFGNGVVANVVLARTKGNDSGWIVIAAGWGIAVFIGAFCANDFSGAHLNPAVTVAMLVAGKLSTASAVPYFTAQMLGAITGAVLVYLYYREHFKATDDGDLKLACFCTSPNIRNLPQAFFCEAVGTFALILPIFLMITPSLTQGDAPLDTDPVLGLGTLGFLPVGMLVFGIGLSLGGTTGYAINPARDLGPRLVHALLPIPGKRSSDWGYAWVPVVGPIVGGALAAYVYEIIGQW</sequence>
<dbReference type="GO" id="GO:0015254">
    <property type="term" value="F:glycerol channel activity"/>
    <property type="evidence" value="ECO:0007669"/>
    <property type="project" value="TreeGrafter"/>
</dbReference>
<protein>
    <submittedName>
        <fullName evidence="9">Glycerol uptake facilitator protein</fullName>
    </submittedName>
</protein>
<keyword evidence="6 8" id="KW-0472">Membrane</keyword>
<feature type="transmembrane region" description="Helical" evidence="8">
    <location>
        <begin position="223"/>
        <end position="244"/>
    </location>
</feature>
<feature type="transmembrane region" description="Helical" evidence="8">
    <location>
        <begin position="6"/>
        <end position="27"/>
    </location>
</feature>
<dbReference type="Pfam" id="PF00230">
    <property type="entry name" value="MIP"/>
    <property type="match status" value="1"/>
</dbReference>
<comment type="caution">
    <text evidence="9">The sequence shown here is derived from an EMBL/GenBank/DDBJ whole genome shotgun (WGS) entry which is preliminary data.</text>
</comment>
<dbReference type="Gene3D" id="1.20.1080.10">
    <property type="entry name" value="Glycerol uptake facilitator protein"/>
    <property type="match status" value="1"/>
</dbReference>
<feature type="transmembrane region" description="Helical" evidence="8">
    <location>
        <begin position="134"/>
        <end position="156"/>
    </location>
</feature>
<feature type="transmembrane region" description="Helical" evidence="8">
    <location>
        <begin position="176"/>
        <end position="198"/>
    </location>
</feature>
<dbReference type="SUPFAM" id="SSF81338">
    <property type="entry name" value="Aquaporin-like"/>
    <property type="match status" value="1"/>
</dbReference>
<keyword evidence="10" id="KW-1185">Reference proteome</keyword>
<dbReference type="CDD" id="cd00333">
    <property type="entry name" value="MIP"/>
    <property type="match status" value="1"/>
</dbReference>
<dbReference type="OrthoDB" id="9807293at2"/>
<dbReference type="InterPro" id="IPR000425">
    <property type="entry name" value="MIP"/>
</dbReference>
<evidence type="ECO:0000256" key="8">
    <source>
        <dbReference type="SAM" id="Phobius"/>
    </source>
</evidence>
<evidence type="ECO:0000256" key="1">
    <source>
        <dbReference type="ARBA" id="ARBA00004141"/>
    </source>
</evidence>
<keyword evidence="5 8" id="KW-1133">Transmembrane helix</keyword>
<gene>
    <name evidence="9" type="primary">glpF</name>
    <name evidence="9" type="ORF">Pla52o_49660</name>
</gene>
<comment type="subcellular location">
    <subcellularLocation>
        <location evidence="1">Membrane</location>
        <topology evidence="1">Multi-pass membrane protein</topology>
    </subcellularLocation>
</comment>
<dbReference type="Proteomes" id="UP000316304">
    <property type="component" value="Unassembled WGS sequence"/>
</dbReference>
<dbReference type="InterPro" id="IPR023271">
    <property type="entry name" value="Aquaporin-like"/>
</dbReference>
<evidence type="ECO:0000256" key="6">
    <source>
        <dbReference type="ARBA" id="ARBA00023136"/>
    </source>
</evidence>
<dbReference type="PRINTS" id="PR00783">
    <property type="entry name" value="MINTRINSICP"/>
</dbReference>
<feature type="transmembrane region" description="Helical" evidence="8">
    <location>
        <begin position="83"/>
        <end position="104"/>
    </location>
</feature>
<dbReference type="InterPro" id="IPR022357">
    <property type="entry name" value="MIP_CS"/>
</dbReference>
<evidence type="ECO:0000256" key="5">
    <source>
        <dbReference type="ARBA" id="ARBA00022989"/>
    </source>
</evidence>
<dbReference type="InterPro" id="IPR050363">
    <property type="entry name" value="MIP/Aquaporin"/>
</dbReference>
<evidence type="ECO:0000313" key="10">
    <source>
        <dbReference type="Proteomes" id="UP000316304"/>
    </source>
</evidence>
<dbReference type="AlphaFoldDB" id="A0A5C6C280"/>
<evidence type="ECO:0000256" key="3">
    <source>
        <dbReference type="ARBA" id="ARBA00022448"/>
    </source>
</evidence>
<reference evidence="9 10" key="1">
    <citation type="submission" date="2019-02" db="EMBL/GenBank/DDBJ databases">
        <title>Deep-cultivation of Planctomycetes and their phenomic and genomic characterization uncovers novel biology.</title>
        <authorList>
            <person name="Wiegand S."/>
            <person name="Jogler M."/>
            <person name="Boedeker C."/>
            <person name="Pinto D."/>
            <person name="Vollmers J."/>
            <person name="Rivas-Marin E."/>
            <person name="Kohn T."/>
            <person name="Peeters S.H."/>
            <person name="Heuer A."/>
            <person name="Rast P."/>
            <person name="Oberbeckmann S."/>
            <person name="Bunk B."/>
            <person name="Jeske O."/>
            <person name="Meyerdierks A."/>
            <person name="Storesund J.E."/>
            <person name="Kallscheuer N."/>
            <person name="Luecker S."/>
            <person name="Lage O.M."/>
            <person name="Pohl T."/>
            <person name="Merkel B.J."/>
            <person name="Hornburger P."/>
            <person name="Mueller R.-W."/>
            <person name="Bruemmer F."/>
            <person name="Labrenz M."/>
            <person name="Spormann A.M."/>
            <person name="Op Den Camp H."/>
            <person name="Overmann J."/>
            <person name="Amann R."/>
            <person name="Jetten M.S.M."/>
            <person name="Mascher T."/>
            <person name="Medema M.H."/>
            <person name="Devos D.P."/>
            <person name="Kaster A.-K."/>
            <person name="Ovreas L."/>
            <person name="Rohde M."/>
            <person name="Galperin M.Y."/>
            <person name="Jogler C."/>
        </authorList>
    </citation>
    <scope>NUCLEOTIDE SEQUENCE [LARGE SCALE GENOMIC DNA]</scope>
    <source>
        <strain evidence="9 10">Pla52o</strain>
    </source>
</reference>
<evidence type="ECO:0000313" key="9">
    <source>
        <dbReference type="EMBL" id="TWU17751.1"/>
    </source>
</evidence>